<keyword evidence="11" id="KW-1185">Reference proteome</keyword>
<evidence type="ECO:0000256" key="4">
    <source>
        <dbReference type="ARBA" id="ARBA00022605"/>
    </source>
</evidence>
<dbReference type="PANTHER" id="PTHR21090:SF5">
    <property type="entry name" value="PENTAFUNCTIONAL AROM POLYPEPTIDE"/>
    <property type="match status" value="1"/>
</dbReference>
<dbReference type="GO" id="GO:0008652">
    <property type="term" value="P:amino acid biosynthetic process"/>
    <property type="evidence" value="ECO:0007669"/>
    <property type="project" value="UniProtKB-KW"/>
</dbReference>
<dbReference type="PROSITE" id="PS00104">
    <property type="entry name" value="EPSP_SYNTHASE_1"/>
    <property type="match status" value="1"/>
</dbReference>
<feature type="binding site" evidence="8">
    <location>
        <position position="137"/>
    </location>
    <ligand>
        <name>phosphoenolpyruvate</name>
        <dbReference type="ChEBI" id="CHEBI:58702"/>
    </ligand>
</feature>
<feature type="binding site" evidence="8">
    <location>
        <position position="424"/>
    </location>
    <ligand>
        <name>phosphoenolpyruvate</name>
        <dbReference type="ChEBI" id="CHEBI:58702"/>
    </ligand>
</feature>
<comment type="subcellular location">
    <subcellularLocation>
        <location evidence="8">Cytoplasm</location>
    </subcellularLocation>
</comment>
<feature type="binding site" evidence="8">
    <location>
        <position position="182"/>
    </location>
    <ligand>
        <name>3-phosphoshikimate</name>
        <dbReference type="ChEBI" id="CHEBI:145989"/>
    </ligand>
</feature>
<keyword evidence="3 8" id="KW-0963">Cytoplasm</keyword>
<dbReference type="GO" id="GO:0009073">
    <property type="term" value="P:aromatic amino acid family biosynthetic process"/>
    <property type="evidence" value="ECO:0007669"/>
    <property type="project" value="UniProtKB-KW"/>
</dbReference>
<dbReference type="Proteomes" id="UP000288259">
    <property type="component" value="Unassembled WGS sequence"/>
</dbReference>
<dbReference type="PANTHER" id="PTHR21090">
    <property type="entry name" value="AROM/DEHYDROQUINATE SYNTHASE"/>
    <property type="match status" value="1"/>
</dbReference>
<feature type="binding site" evidence="8">
    <location>
        <position position="326"/>
    </location>
    <ligand>
        <name>3-phosphoshikimate</name>
        <dbReference type="ChEBI" id="CHEBI:145989"/>
    </ligand>
</feature>
<dbReference type="CDD" id="cd01556">
    <property type="entry name" value="EPSP_synthase"/>
    <property type="match status" value="1"/>
</dbReference>
<evidence type="ECO:0000256" key="5">
    <source>
        <dbReference type="ARBA" id="ARBA00022679"/>
    </source>
</evidence>
<keyword evidence="6 8" id="KW-0057">Aromatic amino acid biosynthesis</keyword>
<feature type="binding site" evidence="8">
    <location>
        <position position="183"/>
    </location>
    <ligand>
        <name>3-phosphoshikimate</name>
        <dbReference type="ChEBI" id="CHEBI:145989"/>
    </ligand>
</feature>
<dbReference type="EC" id="2.5.1.19" evidence="8"/>
<dbReference type="InterPro" id="IPR006264">
    <property type="entry name" value="EPSP_synthase"/>
</dbReference>
<evidence type="ECO:0000256" key="3">
    <source>
        <dbReference type="ARBA" id="ARBA00022490"/>
    </source>
</evidence>
<evidence type="ECO:0000256" key="6">
    <source>
        <dbReference type="ARBA" id="ARBA00023141"/>
    </source>
</evidence>
<accession>A0A432YGW7</accession>
<gene>
    <name evidence="8 10" type="primary">aroA</name>
    <name evidence="10" type="ORF">CWI71_07295</name>
</gene>
<dbReference type="InterPro" id="IPR023193">
    <property type="entry name" value="EPSP_synthase_CS"/>
</dbReference>
<feature type="binding site" evidence="8">
    <location>
        <position position="353"/>
    </location>
    <ligand>
        <name>3-phosphoshikimate</name>
        <dbReference type="ChEBI" id="CHEBI:145989"/>
    </ligand>
</feature>
<feature type="binding site" evidence="8">
    <location>
        <position position="34"/>
    </location>
    <ligand>
        <name>3-phosphoshikimate</name>
        <dbReference type="ChEBI" id="CHEBI:145989"/>
    </ligand>
</feature>
<dbReference type="NCBIfam" id="TIGR01356">
    <property type="entry name" value="aroA"/>
    <property type="match status" value="1"/>
</dbReference>
<dbReference type="RefSeq" id="WP_126754770.1">
    <property type="nucleotide sequence ID" value="NZ_PIPY01000007.1"/>
</dbReference>
<dbReference type="InterPro" id="IPR013792">
    <property type="entry name" value="RNA3'P_cycl/enolpyr_Trfase_a/b"/>
</dbReference>
<comment type="catalytic activity">
    <reaction evidence="7">
        <text>3-phosphoshikimate + phosphoenolpyruvate = 5-O-(1-carboxyvinyl)-3-phosphoshikimate + phosphate</text>
        <dbReference type="Rhea" id="RHEA:21256"/>
        <dbReference type="ChEBI" id="CHEBI:43474"/>
        <dbReference type="ChEBI" id="CHEBI:57701"/>
        <dbReference type="ChEBI" id="CHEBI:58702"/>
        <dbReference type="ChEBI" id="CHEBI:145989"/>
        <dbReference type="EC" id="2.5.1.19"/>
    </reaction>
    <physiologicalReaction direction="left-to-right" evidence="7">
        <dbReference type="Rhea" id="RHEA:21257"/>
    </physiologicalReaction>
</comment>
<dbReference type="GO" id="GO:0005737">
    <property type="term" value="C:cytoplasm"/>
    <property type="evidence" value="ECO:0007669"/>
    <property type="project" value="UniProtKB-SubCell"/>
</dbReference>
<evidence type="ECO:0000256" key="8">
    <source>
        <dbReference type="HAMAP-Rule" id="MF_00210"/>
    </source>
</evidence>
<feature type="binding site" evidence="8">
    <location>
        <position position="39"/>
    </location>
    <ligand>
        <name>3-phosphoshikimate</name>
        <dbReference type="ChEBI" id="CHEBI:145989"/>
    </ligand>
</feature>
<evidence type="ECO:0000256" key="1">
    <source>
        <dbReference type="ARBA" id="ARBA00004811"/>
    </source>
</evidence>
<evidence type="ECO:0000313" key="11">
    <source>
        <dbReference type="Proteomes" id="UP000288259"/>
    </source>
</evidence>
<dbReference type="UniPathway" id="UPA00053">
    <property type="reaction ID" value="UER00089"/>
</dbReference>
<protein>
    <recommendedName>
        <fullName evidence="8">3-phosphoshikimate 1-carboxyvinyltransferase</fullName>
        <ecNumber evidence="8">2.5.1.19</ecNumber>
    </recommendedName>
    <alternativeName>
        <fullName evidence="8">5-enolpyruvylshikimate-3-phosphate synthase</fullName>
        <shortName evidence="8">EPSP synthase</shortName>
        <shortName evidence="8">EPSPS</shortName>
    </alternativeName>
</protein>
<evidence type="ECO:0000256" key="2">
    <source>
        <dbReference type="ARBA" id="ARBA00009948"/>
    </source>
</evidence>
<dbReference type="InterPro" id="IPR036968">
    <property type="entry name" value="Enolpyruvate_Tfrase_sf"/>
</dbReference>
<feature type="binding site" evidence="8">
    <location>
        <position position="357"/>
    </location>
    <ligand>
        <name>phosphoenolpyruvate</name>
        <dbReference type="ChEBI" id="CHEBI:58702"/>
    </ligand>
</feature>
<evidence type="ECO:0000313" key="10">
    <source>
        <dbReference type="EMBL" id="RUO60207.1"/>
    </source>
</evidence>
<dbReference type="HAMAP" id="MF_00210">
    <property type="entry name" value="EPSP_synth"/>
    <property type="match status" value="1"/>
</dbReference>
<evidence type="ECO:0000259" key="9">
    <source>
        <dbReference type="Pfam" id="PF00275"/>
    </source>
</evidence>
<reference evidence="11" key="1">
    <citation type="journal article" date="2018" name="Front. Microbiol.">
        <title>Genome-Based Analysis Reveals the Taxonomy and Diversity of the Family Idiomarinaceae.</title>
        <authorList>
            <person name="Liu Y."/>
            <person name="Lai Q."/>
            <person name="Shao Z."/>
        </authorList>
    </citation>
    <scope>NUCLEOTIDE SEQUENCE [LARGE SCALE GENOMIC DNA]</scope>
    <source>
        <strain evidence="11">CVS-6</strain>
    </source>
</reference>
<dbReference type="EMBL" id="PIPY01000007">
    <property type="protein sequence ID" value="RUO60207.1"/>
    <property type="molecule type" value="Genomic_DNA"/>
</dbReference>
<dbReference type="InterPro" id="IPR001986">
    <property type="entry name" value="Enolpyruvate_Tfrase_dom"/>
</dbReference>
<feature type="binding site" evidence="8">
    <location>
        <position position="35"/>
    </location>
    <ligand>
        <name>3-phosphoshikimate</name>
        <dbReference type="ChEBI" id="CHEBI:145989"/>
    </ligand>
</feature>
<dbReference type="Gene3D" id="3.65.10.10">
    <property type="entry name" value="Enolpyruvate transferase domain"/>
    <property type="match status" value="2"/>
</dbReference>
<dbReference type="GO" id="GO:0003866">
    <property type="term" value="F:3-phosphoshikimate 1-carboxyvinyltransferase activity"/>
    <property type="evidence" value="ECO:0007669"/>
    <property type="project" value="UniProtKB-UniRule"/>
</dbReference>
<dbReference type="AlphaFoldDB" id="A0A432YGW7"/>
<comment type="pathway">
    <text evidence="1 8">Metabolic intermediate biosynthesis; chorismate biosynthesis; chorismate from D-erythrose 4-phosphate and phosphoenolpyruvate: step 6/7.</text>
</comment>
<keyword evidence="5 8" id="KW-0808">Transferase</keyword>
<feature type="binding site" evidence="8">
    <location>
        <position position="399"/>
    </location>
    <ligand>
        <name>phosphoenolpyruvate</name>
        <dbReference type="ChEBI" id="CHEBI:58702"/>
    </ligand>
</feature>
<dbReference type="SUPFAM" id="SSF55205">
    <property type="entry name" value="EPT/RTPC-like"/>
    <property type="match status" value="1"/>
</dbReference>
<dbReference type="FunFam" id="3.65.10.10:FF:000003">
    <property type="entry name" value="3-phosphoshikimate 1-carboxyvinyltransferase"/>
    <property type="match status" value="1"/>
</dbReference>
<feature type="active site" description="Proton acceptor" evidence="8">
    <location>
        <position position="326"/>
    </location>
</feature>
<proteinExistence type="inferred from homology"/>
<sequence>MPLFAPWKSCCNVETLRLQGLRQCAGRVDLPGSKSIANRALLMAALCQQGQTTELRHMLRSDDTARMLEALAALGVSMTEIDRTTLRIKGCQGHWPQHPQSLYLGNAGTAMRPLTAVLAATGPCPITLTGDSRMQERPIGDLVAALLAGGATVDYQGINGYPPLTITNCMQGGKVQVNGSASSQYISALLMALPLLAQDTTLELVGDVVSWPYIQLTLSMLAAFGIVVEQPQQQQFFIRGGQIYQSPQTYWIEGDASAASYWLAAGVLGGGPLRIDGIGHKSIQGDIQFVDYLRQMGGQVVLHDEYAEVQGGELVALDADLNAIPDAAMTFATLALFAQGTTCIRNVANWRIKETDRLHAMATELRKTGAQVEEGADFICITPPQQLQHARIATYDDHRMAMCFSLLGFSDAGVTIEDPACCAKTYPDYFQEFNRLCR</sequence>
<evidence type="ECO:0000256" key="7">
    <source>
        <dbReference type="ARBA" id="ARBA00044633"/>
    </source>
</evidence>
<name>A0A432YGW7_9GAMM</name>
<dbReference type="OrthoDB" id="9809920at2"/>
<feature type="binding site" evidence="8">
    <location>
        <position position="108"/>
    </location>
    <ligand>
        <name>phosphoenolpyruvate</name>
        <dbReference type="ChEBI" id="CHEBI:58702"/>
    </ligand>
</feature>
<comment type="subunit">
    <text evidence="8">Monomer.</text>
</comment>
<feature type="binding site" evidence="8">
    <location>
        <position position="184"/>
    </location>
    <ligand>
        <name>phosphoenolpyruvate</name>
        <dbReference type="ChEBI" id="CHEBI:58702"/>
    </ligand>
</feature>
<dbReference type="GO" id="GO:0009423">
    <property type="term" value="P:chorismate biosynthetic process"/>
    <property type="evidence" value="ECO:0007669"/>
    <property type="project" value="UniProtKB-UniRule"/>
</dbReference>
<feature type="binding site" evidence="8">
    <location>
        <position position="184"/>
    </location>
    <ligand>
        <name>3-phosphoshikimate</name>
        <dbReference type="ChEBI" id="CHEBI:145989"/>
    </ligand>
</feature>
<feature type="binding site" evidence="8">
    <location>
        <position position="210"/>
    </location>
    <ligand>
        <name>3-phosphoshikimate</name>
        <dbReference type="ChEBI" id="CHEBI:145989"/>
    </ligand>
</feature>
<feature type="binding site" evidence="8">
    <location>
        <position position="34"/>
    </location>
    <ligand>
        <name>phosphoenolpyruvate</name>
        <dbReference type="ChEBI" id="CHEBI:58702"/>
    </ligand>
</feature>
<comment type="caution">
    <text evidence="10">The sequence shown here is derived from an EMBL/GenBank/DDBJ whole genome shotgun (WGS) entry which is preliminary data.</text>
</comment>
<dbReference type="Pfam" id="PF00275">
    <property type="entry name" value="EPSP_synthase"/>
    <property type="match status" value="1"/>
</dbReference>
<organism evidence="10 11">
    <name type="scientific">Pseudidiomarina insulisalsae</name>
    <dbReference type="NCBI Taxonomy" id="575789"/>
    <lineage>
        <taxon>Bacteria</taxon>
        <taxon>Pseudomonadati</taxon>
        <taxon>Pseudomonadota</taxon>
        <taxon>Gammaproteobacteria</taxon>
        <taxon>Alteromonadales</taxon>
        <taxon>Idiomarinaceae</taxon>
        <taxon>Pseudidiomarina</taxon>
    </lineage>
</organism>
<dbReference type="PIRSF" id="PIRSF000505">
    <property type="entry name" value="EPSPS"/>
    <property type="match status" value="1"/>
</dbReference>
<comment type="similarity">
    <text evidence="2 8">Belongs to the EPSP synthase family.</text>
</comment>
<feature type="domain" description="Enolpyruvate transferase" evidence="9">
    <location>
        <begin position="22"/>
        <end position="432"/>
    </location>
</feature>
<keyword evidence="4 8" id="KW-0028">Amino-acid biosynthesis</keyword>
<feature type="binding site" evidence="8">
    <location>
        <position position="349"/>
    </location>
    <ligand>
        <name>3-phosphoshikimate</name>
        <dbReference type="ChEBI" id="CHEBI:145989"/>
    </ligand>
</feature>
<comment type="function">
    <text evidence="8">Catalyzes the transfer of the enolpyruvyl moiety of phosphoenolpyruvate (PEP) to the 5-hydroxyl of shikimate-3-phosphate (S3P) to produce enolpyruvyl shikimate-3-phosphate and inorganic phosphate.</text>
</comment>